<keyword evidence="4" id="KW-0804">Transcription</keyword>
<dbReference type="SUPFAM" id="SSF46785">
    <property type="entry name" value="Winged helix' DNA-binding domain"/>
    <property type="match status" value="1"/>
</dbReference>
<evidence type="ECO:0000313" key="7">
    <source>
        <dbReference type="Proteomes" id="UP000049983"/>
    </source>
</evidence>
<dbReference type="STRING" id="311410.LA5095_01255"/>
<feature type="domain" description="HTH lysR-type" evidence="5">
    <location>
        <begin position="4"/>
        <end position="61"/>
    </location>
</feature>
<dbReference type="InterPro" id="IPR000847">
    <property type="entry name" value="LysR_HTH_N"/>
</dbReference>
<dbReference type="GeneID" id="97669888"/>
<dbReference type="CDD" id="cd05466">
    <property type="entry name" value="PBP2_LTTR_substrate"/>
    <property type="match status" value="1"/>
</dbReference>
<dbReference type="PROSITE" id="PS50931">
    <property type="entry name" value="HTH_LYSR"/>
    <property type="match status" value="1"/>
</dbReference>
<sequence length="298" mass="32805">MHLLDVTHWSLLFALKDQETLSAAAIGLGITQSAATQRLQEAERRLGVSLTHKVGRTLVLTEAGRILAQAAAQTQPILLQAENDAIWQGKRNSKRLRVAMSQFDPPALAMNLIEMCRRELPDLSAEITRVSAEGIVAAIREKTADLALVPGKPRLPGLASRPVFSDKLVAIFSKVDFSGEAMPVRPQNFAGKTFLTYDLRPEPGWEYDSFFQRGRSFPAEAVKIESTELICRLVSQGSGASILPGLCIGLSDYADRLAAADLDCEPIRFDWHLIHAQEVPEHLLNRIAEYATQWPAAI</sequence>
<reference evidence="7" key="1">
    <citation type="submission" date="2015-07" db="EMBL/GenBank/DDBJ databases">
        <authorList>
            <person name="Rodrigo-Torres Lidia"/>
            <person name="Arahal R.David."/>
        </authorList>
    </citation>
    <scope>NUCLEOTIDE SEQUENCE [LARGE SCALE GENOMIC DNA]</scope>
    <source>
        <strain evidence="7">CECT 5096</strain>
    </source>
</reference>
<evidence type="ECO:0000256" key="3">
    <source>
        <dbReference type="ARBA" id="ARBA00023125"/>
    </source>
</evidence>
<dbReference type="SUPFAM" id="SSF53850">
    <property type="entry name" value="Periplasmic binding protein-like II"/>
    <property type="match status" value="1"/>
</dbReference>
<accession>A0A0M7A682</accession>
<dbReference type="Pfam" id="PF03466">
    <property type="entry name" value="LysR_substrate"/>
    <property type="match status" value="1"/>
</dbReference>
<dbReference type="EMBL" id="CXWC01000010">
    <property type="protein sequence ID" value="CTQ70399.1"/>
    <property type="molecule type" value="Genomic_DNA"/>
</dbReference>
<dbReference type="GO" id="GO:0003700">
    <property type="term" value="F:DNA-binding transcription factor activity"/>
    <property type="evidence" value="ECO:0007669"/>
    <property type="project" value="InterPro"/>
</dbReference>
<keyword evidence="2" id="KW-0805">Transcription regulation</keyword>
<dbReference type="OrthoDB" id="464481at2"/>
<comment type="similarity">
    <text evidence="1">Belongs to the LysR transcriptional regulatory family.</text>
</comment>
<gene>
    <name evidence="6" type="primary">cmpR_5</name>
    <name evidence="6" type="ORF">LA5096_02510</name>
</gene>
<dbReference type="InterPro" id="IPR036388">
    <property type="entry name" value="WH-like_DNA-bd_sf"/>
</dbReference>
<dbReference type="AlphaFoldDB" id="A0A0M7A682"/>
<dbReference type="PANTHER" id="PTHR30126:SF39">
    <property type="entry name" value="HTH-TYPE TRANSCRIPTIONAL REGULATOR CYSL"/>
    <property type="match status" value="1"/>
</dbReference>
<name>A0A0M7A682_9HYPH</name>
<dbReference type="Proteomes" id="UP000049983">
    <property type="component" value="Unassembled WGS sequence"/>
</dbReference>
<proteinExistence type="inferred from homology"/>
<evidence type="ECO:0000256" key="4">
    <source>
        <dbReference type="ARBA" id="ARBA00023163"/>
    </source>
</evidence>
<dbReference type="RefSeq" id="WP_082442623.1">
    <property type="nucleotide sequence ID" value="NZ_CXWA01000001.1"/>
</dbReference>
<evidence type="ECO:0000259" key="5">
    <source>
        <dbReference type="PROSITE" id="PS50931"/>
    </source>
</evidence>
<dbReference type="PANTHER" id="PTHR30126">
    <property type="entry name" value="HTH-TYPE TRANSCRIPTIONAL REGULATOR"/>
    <property type="match status" value="1"/>
</dbReference>
<evidence type="ECO:0000256" key="1">
    <source>
        <dbReference type="ARBA" id="ARBA00009437"/>
    </source>
</evidence>
<dbReference type="InterPro" id="IPR036390">
    <property type="entry name" value="WH_DNA-bd_sf"/>
</dbReference>
<dbReference type="Gene3D" id="1.10.10.10">
    <property type="entry name" value="Winged helix-like DNA-binding domain superfamily/Winged helix DNA-binding domain"/>
    <property type="match status" value="1"/>
</dbReference>
<dbReference type="Gene3D" id="3.40.190.10">
    <property type="entry name" value="Periplasmic binding protein-like II"/>
    <property type="match status" value="2"/>
</dbReference>
<evidence type="ECO:0000256" key="2">
    <source>
        <dbReference type="ARBA" id="ARBA00023015"/>
    </source>
</evidence>
<evidence type="ECO:0000313" key="6">
    <source>
        <dbReference type="EMBL" id="CTQ70399.1"/>
    </source>
</evidence>
<keyword evidence="7" id="KW-1185">Reference proteome</keyword>
<organism evidence="6 7">
    <name type="scientific">Roseibium album</name>
    <dbReference type="NCBI Taxonomy" id="311410"/>
    <lineage>
        <taxon>Bacteria</taxon>
        <taxon>Pseudomonadati</taxon>
        <taxon>Pseudomonadota</taxon>
        <taxon>Alphaproteobacteria</taxon>
        <taxon>Hyphomicrobiales</taxon>
        <taxon>Stappiaceae</taxon>
        <taxon>Roseibium</taxon>
    </lineage>
</organism>
<keyword evidence="3" id="KW-0238">DNA-binding</keyword>
<protein>
    <submittedName>
        <fullName evidence="6">HTH-type transcriptional activator CmpR</fullName>
    </submittedName>
</protein>
<dbReference type="GO" id="GO:0000976">
    <property type="term" value="F:transcription cis-regulatory region binding"/>
    <property type="evidence" value="ECO:0007669"/>
    <property type="project" value="TreeGrafter"/>
</dbReference>
<dbReference type="Pfam" id="PF00126">
    <property type="entry name" value="HTH_1"/>
    <property type="match status" value="1"/>
</dbReference>
<dbReference type="InterPro" id="IPR005119">
    <property type="entry name" value="LysR_subst-bd"/>
</dbReference>